<dbReference type="Proteomes" id="UP001215280">
    <property type="component" value="Unassembled WGS sequence"/>
</dbReference>
<evidence type="ECO:0000313" key="2">
    <source>
        <dbReference type="Proteomes" id="UP001215280"/>
    </source>
</evidence>
<name>A0AAD7KG58_9AGAR</name>
<gene>
    <name evidence="1" type="ORF">DFH07DRAFT_726065</name>
</gene>
<accession>A0AAD7KG58</accession>
<feature type="non-terminal residue" evidence="1">
    <location>
        <position position="1"/>
    </location>
</feature>
<protein>
    <submittedName>
        <fullName evidence="1">Uncharacterized protein</fullName>
    </submittedName>
</protein>
<dbReference type="CDD" id="cd12148">
    <property type="entry name" value="fungal_TF_MHR"/>
    <property type="match status" value="1"/>
</dbReference>
<dbReference type="EMBL" id="JARJLG010000001">
    <property type="protein sequence ID" value="KAJ7784856.1"/>
    <property type="molecule type" value="Genomic_DNA"/>
</dbReference>
<proteinExistence type="predicted"/>
<keyword evidence="2" id="KW-1185">Reference proteome</keyword>
<comment type="caution">
    <text evidence="1">The sequence shown here is derived from an EMBL/GenBank/DDBJ whole genome shotgun (WGS) entry which is preliminary data.</text>
</comment>
<evidence type="ECO:0000313" key="1">
    <source>
        <dbReference type="EMBL" id="KAJ7784856.1"/>
    </source>
</evidence>
<sequence>FADDQLLTSLVNLYFANTNCFLPVLLRPQFEAGLNQHFHKTSRGFGTIILLVCALGSRNLSPTLSPPEHKILAWTWHN</sequence>
<dbReference type="AlphaFoldDB" id="A0AAD7KG58"/>
<reference evidence="1" key="1">
    <citation type="submission" date="2023-03" db="EMBL/GenBank/DDBJ databases">
        <title>Massive genome expansion in bonnet fungi (Mycena s.s.) driven by repeated elements and novel gene families across ecological guilds.</title>
        <authorList>
            <consortium name="Lawrence Berkeley National Laboratory"/>
            <person name="Harder C.B."/>
            <person name="Miyauchi S."/>
            <person name="Viragh M."/>
            <person name="Kuo A."/>
            <person name="Thoen E."/>
            <person name="Andreopoulos B."/>
            <person name="Lu D."/>
            <person name="Skrede I."/>
            <person name="Drula E."/>
            <person name="Henrissat B."/>
            <person name="Morin E."/>
            <person name="Kohler A."/>
            <person name="Barry K."/>
            <person name="LaButti K."/>
            <person name="Morin E."/>
            <person name="Salamov A."/>
            <person name="Lipzen A."/>
            <person name="Mereny Z."/>
            <person name="Hegedus B."/>
            <person name="Baldrian P."/>
            <person name="Stursova M."/>
            <person name="Weitz H."/>
            <person name="Taylor A."/>
            <person name="Grigoriev I.V."/>
            <person name="Nagy L.G."/>
            <person name="Martin F."/>
            <person name="Kauserud H."/>
        </authorList>
    </citation>
    <scope>NUCLEOTIDE SEQUENCE</scope>
    <source>
        <strain evidence="1">CBHHK188m</strain>
    </source>
</reference>
<organism evidence="1 2">
    <name type="scientific">Mycena maculata</name>
    <dbReference type="NCBI Taxonomy" id="230809"/>
    <lineage>
        <taxon>Eukaryota</taxon>
        <taxon>Fungi</taxon>
        <taxon>Dikarya</taxon>
        <taxon>Basidiomycota</taxon>
        <taxon>Agaricomycotina</taxon>
        <taxon>Agaricomycetes</taxon>
        <taxon>Agaricomycetidae</taxon>
        <taxon>Agaricales</taxon>
        <taxon>Marasmiineae</taxon>
        <taxon>Mycenaceae</taxon>
        <taxon>Mycena</taxon>
    </lineage>
</organism>